<evidence type="ECO:0000256" key="15">
    <source>
        <dbReference type="ARBA" id="ARBA00023004"/>
    </source>
</evidence>
<dbReference type="Pfam" id="PF10399">
    <property type="entry name" value="UCR_Fe-S_N"/>
    <property type="match status" value="1"/>
</dbReference>
<gene>
    <name evidence="23" type="primary">petA</name>
    <name evidence="23" type="ORF">Q9312_07200</name>
</gene>
<dbReference type="AlphaFoldDB" id="A0AA51RWF1"/>
<evidence type="ECO:0000256" key="17">
    <source>
        <dbReference type="ARBA" id="ARBA00023136"/>
    </source>
</evidence>
<dbReference type="RefSeq" id="WP_309203913.1">
    <property type="nucleotide sequence ID" value="NZ_CP133548.1"/>
</dbReference>
<dbReference type="SUPFAM" id="SSF50022">
    <property type="entry name" value="ISP domain"/>
    <property type="match status" value="1"/>
</dbReference>
<dbReference type="PANTHER" id="PTHR10134">
    <property type="entry name" value="CYTOCHROME B-C1 COMPLEX SUBUNIT RIESKE, MITOCHONDRIAL"/>
    <property type="match status" value="1"/>
</dbReference>
<dbReference type="PROSITE" id="PS51296">
    <property type="entry name" value="RIESKE"/>
    <property type="match status" value="1"/>
</dbReference>
<comment type="function">
    <text evidence="1">Component of the ubiquinol-cytochrome c reductase complex (complex III or cytochrome b-c1 complex), which is a respiratory chain that generates an electrochemical potential coupled to ATP synthesis.</text>
</comment>
<evidence type="ECO:0000256" key="4">
    <source>
        <dbReference type="ARBA" id="ARBA00011649"/>
    </source>
</evidence>
<dbReference type="EMBL" id="CP133548">
    <property type="protein sequence ID" value="WMS88693.1"/>
    <property type="molecule type" value="Genomic_DNA"/>
</dbReference>
<reference evidence="23 24" key="1">
    <citation type="submission" date="2023-08" db="EMBL/GenBank/DDBJ databases">
        <title>Pleionea litopenaei sp. nov., isolated from stomach of juvenile Litopenaeus vannamei.</title>
        <authorList>
            <person name="Rho A.M."/>
            <person name="Hwang C.Y."/>
        </authorList>
    </citation>
    <scope>NUCLEOTIDE SEQUENCE [LARGE SCALE GENOMIC DNA]</scope>
    <source>
        <strain evidence="23 24">HL-JVS1</strain>
    </source>
</reference>
<evidence type="ECO:0000256" key="19">
    <source>
        <dbReference type="ARBA" id="ARBA00029351"/>
    </source>
</evidence>
<keyword evidence="10" id="KW-0001">2Fe-2S</keyword>
<organism evidence="23 24">
    <name type="scientific">Pleionea litopenaei</name>
    <dbReference type="NCBI Taxonomy" id="3070815"/>
    <lineage>
        <taxon>Bacteria</taxon>
        <taxon>Pseudomonadati</taxon>
        <taxon>Pseudomonadota</taxon>
        <taxon>Gammaproteobacteria</taxon>
        <taxon>Oceanospirillales</taxon>
        <taxon>Pleioneaceae</taxon>
        <taxon>Pleionea</taxon>
    </lineage>
</organism>
<evidence type="ECO:0000256" key="10">
    <source>
        <dbReference type="ARBA" id="ARBA00022714"/>
    </source>
</evidence>
<dbReference type="InterPro" id="IPR017941">
    <property type="entry name" value="Rieske_2Fe-2S"/>
</dbReference>
<dbReference type="EC" id="7.1.1.8" evidence="5 20"/>
<evidence type="ECO:0000256" key="13">
    <source>
        <dbReference type="ARBA" id="ARBA00022982"/>
    </source>
</evidence>
<keyword evidence="18" id="KW-1015">Disulfide bond</keyword>
<evidence type="ECO:0000256" key="6">
    <source>
        <dbReference type="ARBA" id="ARBA00019816"/>
    </source>
</evidence>
<keyword evidence="15" id="KW-0408">Iron</keyword>
<evidence type="ECO:0000313" key="24">
    <source>
        <dbReference type="Proteomes" id="UP001239782"/>
    </source>
</evidence>
<keyword evidence="13 20" id="KW-0249">Electron transport</keyword>
<evidence type="ECO:0000313" key="23">
    <source>
        <dbReference type="EMBL" id="WMS88693.1"/>
    </source>
</evidence>
<dbReference type="InterPro" id="IPR006317">
    <property type="entry name" value="Ubiquinol_cyt_c_Rdtase_Fe-S-su"/>
</dbReference>
<dbReference type="GO" id="GO:0008121">
    <property type="term" value="F:quinol-cytochrome-c reductase activity"/>
    <property type="evidence" value="ECO:0007669"/>
    <property type="project" value="UniProtKB-EC"/>
</dbReference>
<evidence type="ECO:0000256" key="14">
    <source>
        <dbReference type="ARBA" id="ARBA00022989"/>
    </source>
</evidence>
<comment type="similarity">
    <text evidence="3">Belongs to the Rieske iron-sulfur protein family.</text>
</comment>
<protein>
    <recommendedName>
        <fullName evidence="6 20">Ubiquinol-cytochrome c reductase iron-sulfur subunit</fullName>
        <ecNumber evidence="5 20">7.1.1.8</ecNumber>
    </recommendedName>
</protein>
<evidence type="ECO:0000256" key="9">
    <source>
        <dbReference type="ARBA" id="ARBA00022692"/>
    </source>
</evidence>
<proteinExistence type="inferred from homology"/>
<sequence>MSKDGVDSGRRRFLLWSTSAVGAVGAVGVAVPFVKSWSPSARAEAAGAPVEVNVGKMKPGQAIRAEWRGKPIFILKRSQESLEKLKQIGDLLKDPESTKETVKQPDYITGIYRSIRDDILVVIGICTHLGCVPQQKKELSPEEGAGFFCPCHGSKFDMAGRVFSNVPANDNLEVPPYSYKDENTIVIGVDQGAA</sequence>
<dbReference type="GO" id="GO:0051537">
    <property type="term" value="F:2 iron, 2 sulfur cluster binding"/>
    <property type="evidence" value="ECO:0007669"/>
    <property type="project" value="UniProtKB-KW"/>
</dbReference>
<dbReference type="InterPro" id="IPR036922">
    <property type="entry name" value="Rieske_2Fe-2S_sf"/>
</dbReference>
<dbReference type="Proteomes" id="UP001239782">
    <property type="component" value="Chromosome"/>
</dbReference>
<dbReference type="InterPro" id="IPR006311">
    <property type="entry name" value="TAT_signal"/>
</dbReference>
<keyword evidence="16" id="KW-0411">Iron-sulfur</keyword>
<feature type="domain" description="Rieske" evidence="22">
    <location>
        <begin position="86"/>
        <end position="186"/>
    </location>
</feature>
<dbReference type="CDD" id="cd03470">
    <property type="entry name" value="Rieske_cytochrome_bc1"/>
    <property type="match status" value="1"/>
</dbReference>
<keyword evidence="12" id="KW-1278">Translocase</keyword>
<evidence type="ECO:0000256" key="20">
    <source>
        <dbReference type="RuleBase" id="RU004494"/>
    </source>
</evidence>
<evidence type="ECO:0000256" key="2">
    <source>
        <dbReference type="ARBA" id="ARBA00004162"/>
    </source>
</evidence>
<comment type="subunit">
    <text evidence="4 21">The main subunits of complex b-c1 are: cytochrome b, cytochrome c1 and the Rieske protein.</text>
</comment>
<dbReference type="InterPro" id="IPR019470">
    <property type="entry name" value="Ubiq_cytC_Rdtase_Fe-S_su_TAT"/>
</dbReference>
<dbReference type="Gene3D" id="2.102.10.10">
    <property type="entry name" value="Rieske [2Fe-2S] iron-sulphur domain"/>
    <property type="match status" value="1"/>
</dbReference>
<dbReference type="Gene3D" id="1.20.5.510">
    <property type="entry name" value="Single helix bin"/>
    <property type="match status" value="1"/>
</dbReference>
<keyword evidence="14 20" id="KW-1133">Transmembrane helix</keyword>
<keyword evidence="24" id="KW-1185">Reference proteome</keyword>
<evidence type="ECO:0000256" key="21">
    <source>
        <dbReference type="RuleBase" id="RU004497"/>
    </source>
</evidence>
<name>A0AA51RWF1_9GAMM</name>
<dbReference type="KEGG" id="plei:Q9312_07200"/>
<dbReference type="InterPro" id="IPR005805">
    <property type="entry name" value="Rieske_Fe-S_prot_C"/>
</dbReference>
<evidence type="ECO:0000256" key="3">
    <source>
        <dbReference type="ARBA" id="ARBA00010651"/>
    </source>
</evidence>
<evidence type="ECO:0000256" key="12">
    <source>
        <dbReference type="ARBA" id="ARBA00022967"/>
    </source>
</evidence>
<accession>A0AA51RWF1</accession>
<dbReference type="PROSITE" id="PS51318">
    <property type="entry name" value="TAT"/>
    <property type="match status" value="1"/>
</dbReference>
<comment type="subcellular location">
    <subcellularLocation>
        <location evidence="2">Cell membrane</location>
        <topology evidence="2">Single-pass membrane protein</topology>
    </subcellularLocation>
</comment>
<dbReference type="NCBIfam" id="TIGR01416">
    <property type="entry name" value="Rieske_proteo"/>
    <property type="match status" value="1"/>
</dbReference>
<comment type="cofactor">
    <cofactor evidence="20">
        <name>[2Fe-2S] cluster</name>
        <dbReference type="ChEBI" id="CHEBI:190135"/>
    </cofactor>
    <text evidence="20">Binds 1 [2Fe-2S] cluster per subunit.</text>
</comment>
<feature type="transmembrane region" description="Helical" evidence="20">
    <location>
        <begin position="12"/>
        <end position="34"/>
    </location>
</feature>
<dbReference type="PRINTS" id="PR00162">
    <property type="entry name" value="RIESKE"/>
</dbReference>
<dbReference type="GO" id="GO:0046872">
    <property type="term" value="F:metal ion binding"/>
    <property type="evidence" value="ECO:0007669"/>
    <property type="project" value="UniProtKB-KW"/>
</dbReference>
<keyword evidence="11" id="KW-0479">Metal-binding</keyword>
<keyword evidence="9 20" id="KW-0812">Transmembrane</keyword>
<evidence type="ECO:0000256" key="5">
    <source>
        <dbReference type="ARBA" id="ARBA00012951"/>
    </source>
</evidence>
<evidence type="ECO:0000259" key="22">
    <source>
        <dbReference type="PROSITE" id="PS51296"/>
    </source>
</evidence>
<evidence type="ECO:0000256" key="11">
    <source>
        <dbReference type="ARBA" id="ARBA00022723"/>
    </source>
</evidence>
<keyword evidence="17 20" id="KW-0472">Membrane</keyword>
<evidence type="ECO:0000256" key="1">
    <source>
        <dbReference type="ARBA" id="ARBA00002444"/>
    </source>
</evidence>
<evidence type="ECO:0000256" key="7">
    <source>
        <dbReference type="ARBA" id="ARBA00022448"/>
    </source>
</evidence>
<dbReference type="GO" id="GO:0005886">
    <property type="term" value="C:plasma membrane"/>
    <property type="evidence" value="ECO:0007669"/>
    <property type="project" value="UniProtKB-SubCell"/>
</dbReference>
<evidence type="ECO:0000256" key="18">
    <source>
        <dbReference type="ARBA" id="ARBA00023157"/>
    </source>
</evidence>
<comment type="catalytic activity">
    <reaction evidence="19 20">
        <text>a quinol + 2 Fe(III)-[cytochrome c](out) = a quinone + 2 Fe(II)-[cytochrome c](out) + 2 H(+)(out)</text>
        <dbReference type="Rhea" id="RHEA:11484"/>
        <dbReference type="Rhea" id="RHEA-COMP:10350"/>
        <dbReference type="Rhea" id="RHEA-COMP:14399"/>
        <dbReference type="ChEBI" id="CHEBI:15378"/>
        <dbReference type="ChEBI" id="CHEBI:24646"/>
        <dbReference type="ChEBI" id="CHEBI:29033"/>
        <dbReference type="ChEBI" id="CHEBI:29034"/>
        <dbReference type="ChEBI" id="CHEBI:132124"/>
        <dbReference type="EC" id="7.1.1.8"/>
    </reaction>
</comment>
<evidence type="ECO:0000256" key="8">
    <source>
        <dbReference type="ARBA" id="ARBA00022475"/>
    </source>
</evidence>
<comment type="miscellaneous">
    <text evidence="20">The Rieske protein is a high potential 2Fe-2S protein.</text>
</comment>
<evidence type="ECO:0000256" key="16">
    <source>
        <dbReference type="ARBA" id="ARBA00023014"/>
    </source>
</evidence>
<keyword evidence="8" id="KW-1003">Cell membrane</keyword>
<dbReference type="Pfam" id="PF00355">
    <property type="entry name" value="Rieske"/>
    <property type="match status" value="1"/>
</dbReference>
<dbReference type="InterPro" id="IPR014349">
    <property type="entry name" value="Rieske_Fe-S_prot"/>
</dbReference>
<keyword evidence="7 20" id="KW-0813">Transport</keyword>